<evidence type="ECO:0000259" key="8">
    <source>
        <dbReference type="Pfam" id="PF08646"/>
    </source>
</evidence>
<keyword evidence="2" id="KW-0479">Metal-binding</keyword>
<comment type="similarity">
    <text evidence="1">Belongs to the replication factor A protein 1 family.</text>
</comment>
<dbReference type="Pfam" id="PF16900">
    <property type="entry name" value="REPA_OB_2"/>
    <property type="match status" value="1"/>
</dbReference>
<protein>
    <submittedName>
        <fullName evidence="10">Replication protein A 70 kDa DNA-binding subunit</fullName>
    </submittedName>
</protein>
<accession>A0A516AFU5</accession>
<dbReference type="SUPFAM" id="SSF50249">
    <property type="entry name" value="Nucleic acid-binding proteins"/>
    <property type="match status" value="3"/>
</dbReference>
<feature type="domain" description="Replication factor A C-terminal" evidence="8">
    <location>
        <begin position="307"/>
        <end position="434"/>
    </location>
</feature>
<dbReference type="FunFam" id="2.40.50.140:FF:000041">
    <property type="entry name" value="Replication protein A subunit"/>
    <property type="match status" value="1"/>
</dbReference>
<dbReference type="CDD" id="cd04474">
    <property type="entry name" value="RPA1_DBD_A"/>
    <property type="match status" value="1"/>
</dbReference>
<dbReference type="PANTHER" id="PTHR47165">
    <property type="entry name" value="OS03G0429900 PROTEIN"/>
    <property type="match status" value="1"/>
</dbReference>
<evidence type="ECO:0000256" key="3">
    <source>
        <dbReference type="ARBA" id="ARBA00022771"/>
    </source>
</evidence>
<dbReference type="PANTHER" id="PTHR47165:SF4">
    <property type="entry name" value="OS03G0429900 PROTEIN"/>
    <property type="match status" value="1"/>
</dbReference>
<keyword evidence="4" id="KW-0862">Zinc</keyword>
<dbReference type="InterPro" id="IPR013955">
    <property type="entry name" value="Rep_factor-A_C"/>
</dbReference>
<feature type="domain" description="OB" evidence="7">
    <location>
        <begin position="21"/>
        <end position="103"/>
    </location>
</feature>
<dbReference type="Pfam" id="PF08646">
    <property type="entry name" value="Rep_fac-A_C"/>
    <property type="match status" value="1"/>
</dbReference>
<dbReference type="InterPro" id="IPR012340">
    <property type="entry name" value="NA-bd_OB-fold"/>
</dbReference>
<dbReference type="CDD" id="cd04475">
    <property type="entry name" value="RPA1_DBD_B"/>
    <property type="match status" value="1"/>
</dbReference>
<evidence type="ECO:0000259" key="9">
    <source>
        <dbReference type="Pfam" id="PF16900"/>
    </source>
</evidence>
<evidence type="ECO:0000313" key="10">
    <source>
        <dbReference type="EMBL" id="QDO16184.1"/>
    </source>
</evidence>
<evidence type="ECO:0000256" key="4">
    <source>
        <dbReference type="ARBA" id="ARBA00022833"/>
    </source>
</evidence>
<sequence length="458" mass="49710">MAAPEQCCLPISELSAYAQRWTIRARVTSKSVLRTFSKGSGSGKVFHVHLLDVHGGEIRASFFNEAADKYFETLEKGRCYMLSRGSLRIANQQFNSCKHRYEITFDRAAEVTQVADDGQIDAVKLSLTDLRSVQSRTLPCNVDLCGVITAAGPVVSFTSREGKELVKREITVADDTGLSLGVTLWGERAKQEDSCFEGHPVVCLKSVTVKEWSGGRSGSLSESGALVTSPTAAEAQRVRQWWAQGGSSQALTPLSAAGGGGSARAANAKCLDLAEVRTASERVLQQPELYSVVCRLALVQFAKKGETQPLYYDACQELRDGKPMPCNRRVDGSGFCPSCNRAGKTAPRLTLRCRFADCGDVAWLTTFHEAAQQAIGMTAEQARAMEQTEGGREALEAAIMGQYFGRPLQLTLRAKLDSYNGEARTNVSCIDARPAPRGERRGARRASAGARRPEELLA</sequence>
<evidence type="ECO:0000256" key="1">
    <source>
        <dbReference type="ARBA" id="ARBA00005690"/>
    </source>
</evidence>
<organism evidence="10">
    <name type="scientific">Lingulaulax polyedra</name>
    <name type="common">Dinoflagellate</name>
    <name type="synonym">Lingulodinium polyedra</name>
    <dbReference type="NCBI Taxonomy" id="160621"/>
    <lineage>
        <taxon>Eukaryota</taxon>
        <taxon>Sar</taxon>
        <taxon>Alveolata</taxon>
        <taxon>Dinophyceae</taxon>
        <taxon>Gonyaulacales</taxon>
        <taxon>Lingulodiniaceae</taxon>
        <taxon>Lingulaulax</taxon>
    </lineage>
</organism>
<reference evidence="10" key="1">
    <citation type="journal article" date="2019" name="Microorganisms">
        <title>DNA Damage Response Pathways in Dinoflagellates.</title>
        <authorList>
            <person name="Li C."/>
            <person name="Wong J."/>
        </authorList>
    </citation>
    <scope>NUCLEOTIDE SEQUENCE</scope>
</reference>
<dbReference type="InterPro" id="IPR031657">
    <property type="entry name" value="REPA_OB_2"/>
</dbReference>
<keyword evidence="3" id="KW-0863">Zinc-finger</keyword>
<proteinExistence type="evidence at transcript level"/>
<evidence type="ECO:0000256" key="6">
    <source>
        <dbReference type="SAM" id="MobiDB-lite"/>
    </source>
</evidence>
<dbReference type="GO" id="GO:0003677">
    <property type="term" value="F:DNA binding"/>
    <property type="evidence" value="ECO:0007669"/>
    <property type="project" value="UniProtKB-KW"/>
</dbReference>
<dbReference type="GO" id="GO:0008270">
    <property type="term" value="F:zinc ion binding"/>
    <property type="evidence" value="ECO:0007669"/>
    <property type="project" value="UniProtKB-KW"/>
</dbReference>
<dbReference type="Pfam" id="PF01336">
    <property type="entry name" value="tRNA_anti-codon"/>
    <property type="match status" value="1"/>
</dbReference>
<dbReference type="Gene3D" id="2.40.50.140">
    <property type="entry name" value="Nucleic acid-binding proteins"/>
    <property type="match status" value="3"/>
</dbReference>
<dbReference type="EMBL" id="MN125717">
    <property type="protein sequence ID" value="QDO16184.1"/>
    <property type="molecule type" value="mRNA"/>
</dbReference>
<feature type="domain" description="Replication protein A OB" evidence="9">
    <location>
        <begin position="132"/>
        <end position="227"/>
    </location>
</feature>
<feature type="region of interest" description="Disordered" evidence="6">
    <location>
        <begin position="431"/>
        <end position="458"/>
    </location>
</feature>
<dbReference type="AlphaFoldDB" id="A0A516AFU5"/>
<evidence type="ECO:0000256" key="5">
    <source>
        <dbReference type="ARBA" id="ARBA00023125"/>
    </source>
</evidence>
<dbReference type="InterPro" id="IPR004365">
    <property type="entry name" value="NA-bd_OB_tRNA"/>
</dbReference>
<evidence type="ECO:0000256" key="2">
    <source>
        <dbReference type="ARBA" id="ARBA00022723"/>
    </source>
</evidence>
<name>A0A516AFU5_LINPO</name>
<evidence type="ECO:0000259" key="7">
    <source>
        <dbReference type="Pfam" id="PF01336"/>
    </source>
</evidence>
<keyword evidence="5 10" id="KW-0238">DNA-binding</keyword>